<protein>
    <recommendedName>
        <fullName evidence="1">PPC domain-containing protein</fullName>
    </recommendedName>
</protein>
<dbReference type="InterPro" id="IPR005175">
    <property type="entry name" value="PPC_dom"/>
</dbReference>
<gene>
    <name evidence="2" type="ordered locus">Bathy12g00540</name>
</gene>
<dbReference type="Proteomes" id="UP000198341">
    <property type="component" value="Chromosome 12"/>
</dbReference>
<keyword evidence="3" id="KW-1185">Reference proteome</keyword>
<dbReference type="STRING" id="41875.K8FBI0"/>
<proteinExistence type="predicted"/>
<dbReference type="PANTHER" id="PTHR34988:SF1">
    <property type="entry name" value="DNA-BINDING PROTEIN"/>
    <property type="match status" value="1"/>
</dbReference>
<evidence type="ECO:0000259" key="1">
    <source>
        <dbReference type="PROSITE" id="PS51742"/>
    </source>
</evidence>
<sequence>MEIHPFRLKPGQDVKKELESFCQLKNIQAGIVITAVGSLQKAKIRLASSVQTNTNEVAELTEERFEIVSMTGTLSAKNGMHVHVAVADANGEVCGGHMLEGCEVFTTCEIVLGECKRFAFERHADVNTGHKELVVVKNTARDLESEYYLDDEGSATTPTGKKARRMRQMRMMEMERERLQQGGGGERRGLFSRIAAVIVPPPTPMRTVNEVADEV</sequence>
<dbReference type="Gene3D" id="3.30.1330.80">
    <property type="entry name" value="Hypothetical protein, similar to alpha- acetolactate decarboxylase, domain 2"/>
    <property type="match status" value="1"/>
</dbReference>
<evidence type="ECO:0000313" key="3">
    <source>
        <dbReference type="Proteomes" id="UP000198341"/>
    </source>
</evidence>
<dbReference type="PROSITE" id="PS51742">
    <property type="entry name" value="PPC"/>
    <property type="match status" value="1"/>
</dbReference>
<dbReference type="Pfam" id="PF03479">
    <property type="entry name" value="PCC"/>
    <property type="match status" value="1"/>
</dbReference>
<evidence type="ECO:0000313" key="2">
    <source>
        <dbReference type="EMBL" id="CCO18973.1"/>
    </source>
</evidence>
<dbReference type="EMBL" id="FO082267">
    <property type="protein sequence ID" value="CCO18973.1"/>
    <property type="molecule type" value="Genomic_DNA"/>
</dbReference>
<dbReference type="RefSeq" id="XP_007509858.1">
    <property type="nucleotide sequence ID" value="XM_007509796.1"/>
</dbReference>
<feature type="domain" description="PPC" evidence="1">
    <location>
        <begin position="1"/>
        <end position="136"/>
    </location>
</feature>
<name>K8FBI0_9CHLO</name>
<accession>K8FBI0</accession>
<dbReference type="OrthoDB" id="2156856at2759"/>
<dbReference type="AlphaFoldDB" id="K8FBI0"/>
<reference evidence="2 3" key="1">
    <citation type="submission" date="2011-10" db="EMBL/GenBank/DDBJ databases">
        <authorList>
            <person name="Genoscope - CEA"/>
        </authorList>
    </citation>
    <scope>NUCLEOTIDE SEQUENCE [LARGE SCALE GENOMIC DNA]</scope>
    <source>
        <strain evidence="2 3">RCC 1105</strain>
    </source>
</reference>
<dbReference type="CDD" id="cd11378">
    <property type="entry name" value="DUF296"/>
    <property type="match status" value="1"/>
</dbReference>
<dbReference type="KEGG" id="bpg:Bathy12g00540"/>
<dbReference type="PANTHER" id="PTHR34988">
    <property type="entry name" value="PROTEIN, PUTATIVE-RELATED"/>
    <property type="match status" value="1"/>
</dbReference>
<dbReference type="SUPFAM" id="SSF117856">
    <property type="entry name" value="AF0104/ALDC/Ptd012-like"/>
    <property type="match status" value="1"/>
</dbReference>
<organism evidence="2 3">
    <name type="scientific">Bathycoccus prasinos</name>
    <dbReference type="NCBI Taxonomy" id="41875"/>
    <lineage>
        <taxon>Eukaryota</taxon>
        <taxon>Viridiplantae</taxon>
        <taxon>Chlorophyta</taxon>
        <taxon>Mamiellophyceae</taxon>
        <taxon>Mamiellales</taxon>
        <taxon>Bathycoccaceae</taxon>
        <taxon>Bathycoccus</taxon>
    </lineage>
</organism>
<dbReference type="GeneID" id="19012614"/>